<keyword evidence="2" id="KW-0723">Serine/threonine-protein kinase</keyword>
<reference evidence="11 12" key="1">
    <citation type="submission" date="2019-06" db="EMBL/GenBank/DDBJ databases">
        <title>Draft genome sequence of the filamentous fungus Phialemoniopsis curvata isolated from diesel fuel.</title>
        <authorList>
            <person name="Varaljay V.A."/>
            <person name="Lyon W.J."/>
            <person name="Crouch A.L."/>
            <person name="Drake C.E."/>
            <person name="Hollomon J.M."/>
            <person name="Nadeau L.J."/>
            <person name="Nunn H.S."/>
            <person name="Stevenson B.S."/>
            <person name="Bojanowski C.L."/>
            <person name="Crookes-Goodson W.J."/>
        </authorList>
    </citation>
    <scope>NUCLEOTIDE SEQUENCE [LARGE SCALE GENOMIC DNA]</scope>
    <source>
        <strain evidence="11 12">D216</strain>
    </source>
</reference>
<protein>
    <recommendedName>
        <fullName evidence="1">non-specific serine/threonine protein kinase</fullName>
        <ecNumber evidence="1">2.7.11.1</ecNumber>
    </recommendedName>
</protein>
<dbReference type="SMART" id="SM00220">
    <property type="entry name" value="S_TKc"/>
    <property type="match status" value="1"/>
</dbReference>
<dbReference type="SUPFAM" id="SSF56112">
    <property type="entry name" value="Protein kinase-like (PK-like)"/>
    <property type="match status" value="1"/>
</dbReference>
<comment type="catalytic activity">
    <reaction evidence="8">
        <text>L-seryl-[protein] + ATP = O-phospho-L-seryl-[protein] + ADP + H(+)</text>
        <dbReference type="Rhea" id="RHEA:17989"/>
        <dbReference type="Rhea" id="RHEA-COMP:9863"/>
        <dbReference type="Rhea" id="RHEA-COMP:11604"/>
        <dbReference type="ChEBI" id="CHEBI:15378"/>
        <dbReference type="ChEBI" id="CHEBI:29999"/>
        <dbReference type="ChEBI" id="CHEBI:30616"/>
        <dbReference type="ChEBI" id="CHEBI:83421"/>
        <dbReference type="ChEBI" id="CHEBI:456216"/>
        <dbReference type="EC" id="2.7.11.1"/>
    </reaction>
</comment>
<evidence type="ECO:0000256" key="3">
    <source>
        <dbReference type="ARBA" id="ARBA00022679"/>
    </source>
</evidence>
<feature type="region of interest" description="Disordered" evidence="9">
    <location>
        <begin position="513"/>
        <end position="563"/>
    </location>
</feature>
<evidence type="ECO:0000256" key="5">
    <source>
        <dbReference type="ARBA" id="ARBA00022777"/>
    </source>
</evidence>
<dbReference type="GeneID" id="41975179"/>
<feature type="compositionally biased region" description="Polar residues" evidence="9">
    <location>
        <begin position="688"/>
        <end position="708"/>
    </location>
</feature>
<name>A0A507B380_9PEZI</name>
<gene>
    <name evidence="11" type="ORF">E0L32_007732</name>
</gene>
<keyword evidence="5" id="KW-0418">Kinase</keyword>
<dbReference type="OrthoDB" id="9992527at2759"/>
<evidence type="ECO:0000256" key="6">
    <source>
        <dbReference type="ARBA" id="ARBA00022840"/>
    </source>
</evidence>
<dbReference type="Gene3D" id="1.10.510.10">
    <property type="entry name" value="Transferase(Phosphotransferase) domain 1"/>
    <property type="match status" value="1"/>
</dbReference>
<feature type="compositionally biased region" description="Pro residues" evidence="9">
    <location>
        <begin position="534"/>
        <end position="544"/>
    </location>
</feature>
<dbReference type="InterPro" id="IPR050660">
    <property type="entry name" value="NEK_Ser/Thr_kinase"/>
</dbReference>
<evidence type="ECO:0000256" key="8">
    <source>
        <dbReference type="ARBA" id="ARBA00048679"/>
    </source>
</evidence>
<keyword evidence="6" id="KW-0067">ATP-binding</keyword>
<evidence type="ECO:0000259" key="10">
    <source>
        <dbReference type="PROSITE" id="PS50011"/>
    </source>
</evidence>
<dbReference type="PANTHER" id="PTHR43671">
    <property type="entry name" value="SERINE/THREONINE-PROTEIN KINASE NEK"/>
    <property type="match status" value="1"/>
</dbReference>
<feature type="compositionally biased region" description="Polar residues" evidence="9">
    <location>
        <begin position="515"/>
        <end position="533"/>
    </location>
</feature>
<proteinExistence type="predicted"/>
<dbReference type="EMBL" id="SKBQ01000048">
    <property type="protein sequence ID" value="TPX11521.1"/>
    <property type="molecule type" value="Genomic_DNA"/>
</dbReference>
<dbReference type="GO" id="GO:0005634">
    <property type="term" value="C:nucleus"/>
    <property type="evidence" value="ECO:0007669"/>
    <property type="project" value="TreeGrafter"/>
</dbReference>
<feature type="domain" description="Protein kinase" evidence="10">
    <location>
        <begin position="165"/>
        <end position="492"/>
    </location>
</feature>
<dbReference type="EC" id="2.7.11.1" evidence="1"/>
<dbReference type="GO" id="GO:0004674">
    <property type="term" value="F:protein serine/threonine kinase activity"/>
    <property type="evidence" value="ECO:0007669"/>
    <property type="project" value="UniProtKB-KW"/>
</dbReference>
<dbReference type="Pfam" id="PF00069">
    <property type="entry name" value="Pkinase"/>
    <property type="match status" value="1"/>
</dbReference>
<keyword evidence="12" id="KW-1185">Reference proteome</keyword>
<evidence type="ECO:0000313" key="12">
    <source>
        <dbReference type="Proteomes" id="UP000319257"/>
    </source>
</evidence>
<sequence length="981" mass="110351">MLFDFHRAHSDYHRWVTEVCEQNIGVRISPVALLPTGYVPLQELRNYWDQTDLVRPFALGTNGSMLMDESNIIGHYLRIFATLVYISTPQDSVVWYLDNFARKDRTDAKLPFHKIEDLDDIFGTTDAAQRVKTQFYKSHFRFSPQQLAEGTNPILNNTELAGEVILPLKHRGKVQSGTESEADLELFEFSSSSGLQARTTNLVAKIYPPREIDFTFRSELEAYSALKWQDSTKINSDYFLQYYGSFVQGTRGVILLEYADQGSLLDFFRRGQLPYTREEMFMLWERLSSLFIGLARIHGVRKPKDVRIRGVHQDVKPSNIFVFSDGDATEFRFKFKIGDFGLSSFEKTTDTLDPSLPDHKSTKVYGAPELMSWHVDLDDLDLRVNAEVDMWSLGCVLFETAVWSVCGERGREEFLRLRLEERGHPEARGRFHNGVERLRALDTMTNRLLDRRRCYDNVTNSLCKWICENLLVGDPTNRLNAGQAQYRFEELLRKLGAEAHHDQSNYELARLSMHSPHSSQSYNSPIRDTLTAQPTPPGIHPTPASPQQSSPSPYSPGRTSVYVDHTNNQTTTQRPQPNQYYTAPGSVPVQQDSMNHHYPSENATGLPRASTVAQTDAVTQPRRHTYTIASGPGAATHNGSHFTVLNEGEELPPVESHARYLAHDPAASVAASQTGAEELGTQLNALSISQPQSTTPSNPKLSRNTPQRQGLPDITIQQLLEWKARRRSGQELPEELAGIPNALLGRDQVFLVDNSKSMTKYWHEVQNAIEALGWVVKRVDPDGVELRFTSKPTQKFKSKRSTELLEKVKMNSPQGDTCMMELALSVLIDDLVPASAGAAKTSRIMRALNKPKTGISIYILTNAVWSGKSDYSSGLGAPAASPDSGSKPDMCGVDSAVRTLIDRVHKGRHNRSYVTLQFIRFGHDSVGKRRLSYLDNDISGEWDIVDRRYHERGMRAMIIGAMNENEYPSDDSDAENVSEGG</sequence>
<dbReference type="InParanoid" id="A0A507B380"/>
<keyword evidence="3" id="KW-0808">Transferase</keyword>
<comment type="caution">
    <text evidence="11">The sequence shown here is derived from an EMBL/GenBank/DDBJ whole genome shotgun (WGS) entry which is preliminary data.</text>
</comment>
<comment type="catalytic activity">
    <reaction evidence="7">
        <text>L-threonyl-[protein] + ATP = O-phospho-L-threonyl-[protein] + ADP + H(+)</text>
        <dbReference type="Rhea" id="RHEA:46608"/>
        <dbReference type="Rhea" id="RHEA-COMP:11060"/>
        <dbReference type="Rhea" id="RHEA-COMP:11605"/>
        <dbReference type="ChEBI" id="CHEBI:15378"/>
        <dbReference type="ChEBI" id="CHEBI:30013"/>
        <dbReference type="ChEBI" id="CHEBI:30616"/>
        <dbReference type="ChEBI" id="CHEBI:61977"/>
        <dbReference type="ChEBI" id="CHEBI:456216"/>
        <dbReference type="EC" id="2.7.11.1"/>
    </reaction>
</comment>
<dbReference type="PANTHER" id="PTHR43671:SF98">
    <property type="entry name" value="SERINE_THREONINE-PROTEIN KINASE NEK11"/>
    <property type="match status" value="1"/>
</dbReference>
<evidence type="ECO:0000256" key="4">
    <source>
        <dbReference type="ARBA" id="ARBA00022741"/>
    </source>
</evidence>
<dbReference type="InterPro" id="IPR000719">
    <property type="entry name" value="Prot_kinase_dom"/>
</dbReference>
<evidence type="ECO:0000256" key="1">
    <source>
        <dbReference type="ARBA" id="ARBA00012513"/>
    </source>
</evidence>
<evidence type="ECO:0000313" key="11">
    <source>
        <dbReference type="EMBL" id="TPX11521.1"/>
    </source>
</evidence>
<evidence type="ECO:0000256" key="9">
    <source>
        <dbReference type="SAM" id="MobiDB-lite"/>
    </source>
</evidence>
<dbReference type="InterPro" id="IPR011009">
    <property type="entry name" value="Kinase-like_dom_sf"/>
</dbReference>
<keyword evidence="4" id="KW-0547">Nucleotide-binding</keyword>
<evidence type="ECO:0000256" key="7">
    <source>
        <dbReference type="ARBA" id="ARBA00047899"/>
    </source>
</evidence>
<evidence type="ECO:0000256" key="2">
    <source>
        <dbReference type="ARBA" id="ARBA00022527"/>
    </source>
</evidence>
<feature type="region of interest" description="Disordered" evidence="9">
    <location>
        <begin position="688"/>
        <end position="714"/>
    </location>
</feature>
<dbReference type="STRING" id="1093900.A0A507B380"/>
<dbReference type="CDD" id="cd00180">
    <property type="entry name" value="PKc"/>
    <property type="match status" value="1"/>
</dbReference>
<organism evidence="11 12">
    <name type="scientific">Thyridium curvatum</name>
    <dbReference type="NCBI Taxonomy" id="1093900"/>
    <lineage>
        <taxon>Eukaryota</taxon>
        <taxon>Fungi</taxon>
        <taxon>Dikarya</taxon>
        <taxon>Ascomycota</taxon>
        <taxon>Pezizomycotina</taxon>
        <taxon>Sordariomycetes</taxon>
        <taxon>Sordariomycetidae</taxon>
        <taxon>Thyridiales</taxon>
        <taxon>Thyridiaceae</taxon>
        <taxon>Thyridium</taxon>
    </lineage>
</organism>
<feature type="compositionally biased region" description="Low complexity" evidence="9">
    <location>
        <begin position="545"/>
        <end position="556"/>
    </location>
</feature>
<dbReference type="RefSeq" id="XP_030993232.1">
    <property type="nucleotide sequence ID" value="XM_031142508.1"/>
</dbReference>
<dbReference type="Proteomes" id="UP000319257">
    <property type="component" value="Unassembled WGS sequence"/>
</dbReference>
<accession>A0A507B380</accession>
<dbReference type="AlphaFoldDB" id="A0A507B380"/>
<dbReference type="PROSITE" id="PS50011">
    <property type="entry name" value="PROTEIN_KINASE_DOM"/>
    <property type="match status" value="1"/>
</dbReference>
<dbReference type="GO" id="GO:0005524">
    <property type="term" value="F:ATP binding"/>
    <property type="evidence" value="ECO:0007669"/>
    <property type="project" value="UniProtKB-KW"/>
</dbReference>